<dbReference type="PANTHER" id="PTHR33705">
    <property type="entry name" value="PHOSPHOCARRIER PROTEIN HPR"/>
    <property type="match status" value="1"/>
</dbReference>
<feature type="domain" description="HPr" evidence="4">
    <location>
        <begin position="1"/>
        <end position="86"/>
    </location>
</feature>
<evidence type="ECO:0000256" key="3">
    <source>
        <dbReference type="ARBA" id="ARBA00022597"/>
    </source>
</evidence>
<dbReference type="PRINTS" id="PR00107">
    <property type="entry name" value="PHOSPHOCPHPR"/>
</dbReference>
<organism evidence="5 6">
    <name type="scientific">Parendozoicomonas callyspongiae</name>
    <dbReference type="NCBI Taxonomy" id="2942213"/>
    <lineage>
        <taxon>Bacteria</taxon>
        <taxon>Pseudomonadati</taxon>
        <taxon>Pseudomonadota</taxon>
        <taxon>Gammaproteobacteria</taxon>
        <taxon>Oceanospirillales</taxon>
        <taxon>Endozoicomonadaceae</taxon>
        <taxon>Parendozoicomonas</taxon>
    </lineage>
</organism>
<dbReference type="SUPFAM" id="SSF55594">
    <property type="entry name" value="HPr-like"/>
    <property type="match status" value="1"/>
</dbReference>
<evidence type="ECO:0000256" key="1">
    <source>
        <dbReference type="ARBA" id="ARBA00003681"/>
    </source>
</evidence>
<evidence type="ECO:0000259" key="4">
    <source>
        <dbReference type="PROSITE" id="PS51350"/>
    </source>
</evidence>
<reference evidence="5 6" key="1">
    <citation type="submission" date="2022-05" db="EMBL/GenBank/DDBJ databases">
        <authorList>
            <person name="Park J.-S."/>
        </authorList>
    </citation>
    <scope>NUCLEOTIDE SEQUENCE [LARGE SCALE GENOMIC DNA]</scope>
    <source>
        <strain evidence="5 6">2012CJ34-2</strain>
    </source>
</reference>
<dbReference type="PANTHER" id="PTHR33705:SF1">
    <property type="entry name" value="PHOSPHOCARRIER PROTEIN HPR"/>
    <property type="match status" value="1"/>
</dbReference>
<dbReference type="EMBL" id="JAMFLX010000003">
    <property type="protein sequence ID" value="MCL6268932.1"/>
    <property type="molecule type" value="Genomic_DNA"/>
</dbReference>
<gene>
    <name evidence="5" type="ORF">M3P05_03065</name>
</gene>
<dbReference type="Pfam" id="PF00381">
    <property type="entry name" value="PTS-HPr"/>
    <property type="match status" value="1"/>
</dbReference>
<comment type="caution">
    <text evidence="5">The sequence shown here is derived from an EMBL/GenBank/DDBJ whole genome shotgun (WGS) entry which is preliminary data.</text>
</comment>
<dbReference type="RefSeq" id="WP_249697763.1">
    <property type="nucleotide sequence ID" value="NZ_JAMFLX010000003.1"/>
</dbReference>
<dbReference type="InterPro" id="IPR050399">
    <property type="entry name" value="HPr"/>
</dbReference>
<proteinExistence type="predicted"/>
<comment type="function">
    <text evidence="1">General (non sugar-specific) component of the phosphoenolpyruvate-dependent sugar phosphotransferase system (sugar PTS). This major carbohydrate active-transport system catalyzes the phosphorylation of incoming sugar substrates concomitantly with their translocation across the cell membrane. The phosphoryl group from phosphoenolpyruvate (PEP) is transferred to the phosphoryl carrier protein HPr by enzyme I. Phospho-HPr then transfers it to the PTS EIIA domain.</text>
</comment>
<evidence type="ECO:0000313" key="6">
    <source>
        <dbReference type="Proteomes" id="UP001203338"/>
    </source>
</evidence>
<dbReference type="PROSITE" id="PS00589">
    <property type="entry name" value="PTS_HPR_SER"/>
    <property type="match status" value="1"/>
</dbReference>
<dbReference type="Proteomes" id="UP001203338">
    <property type="component" value="Unassembled WGS sequence"/>
</dbReference>
<keyword evidence="3" id="KW-0762">Sugar transport</keyword>
<evidence type="ECO:0000313" key="5">
    <source>
        <dbReference type="EMBL" id="MCL6268932.1"/>
    </source>
</evidence>
<dbReference type="CDD" id="cd00367">
    <property type="entry name" value="PTS-HPr_like"/>
    <property type="match status" value="1"/>
</dbReference>
<dbReference type="NCBIfam" id="TIGR01003">
    <property type="entry name" value="PTS_HPr_family"/>
    <property type="match status" value="1"/>
</dbReference>
<evidence type="ECO:0000256" key="2">
    <source>
        <dbReference type="ARBA" id="ARBA00020422"/>
    </source>
</evidence>
<dbReference type="InterPro" id="IPR035895">
    <property type="entry name" value="HPr-like_sf"/>
</dbReference>
<dbReference type="InterPro" id="IPR000032">
    <property type="entry name" value="HPr-like"/>
</dbReference>
<protein>
    <recommendedName>
        <fullName evidence="2">Phosphocarrier protein HPr</fullName>
    </recommendedName>
</protein>
<name>A0ABT0PC25_9GAMM</name>
<keyword evidence="6" id="KW-1185">Reference proteome</keyword>
<keyword evidence="3" id="KW-0813">Transport</keyword>
<accession>A0ABT0PC25</accession>
<dbReference type="Gene3D" id="3.30.1340.10">
    <property type="entry name" value="HPr-like"/>
    <property type="match status" value="1"/>
</dbReference>
<sequence length="86" mass="9334">MQSVQLNIINENGFHARPGTVFVKACKQFSSKVTVEKNGQTVNAKSLMKLLGLGVVYGDAITLCTEGEDELQALDQLKHVVETLEG</sequence>
<dbReference type="InterPro" id="IPR002114">
    <property type="entry name" value="PTS_HPr_Ser_P_site"/>
</dbReference>
<dbReference type="PROSITE" id="PS51350">
    <property type="entry name" value="PTS_HPR_DOM"/>
    <property type="match status" value="1"/>
</dbReference>